<keyword evidence="1" id="KW-0472">Membrane</keyword>
<keyword evidence="1" id="KW-0812">Transmembrane</keyword>
<evidence type="ECO:0000313" key="2">
    <source>
        <dbReference type="EMBL" id="NHO67799.1"/>
    </source>
</evidence>
<evidence type="ECO:0000313" key="3">
    <source>
        <dbReference type="Proteomes" id="UP000787472"/>
    </source>
</evidence>
<protein>
    <submittedName>
        <fullName evidence="2">Biotin/lipoyl-binding protein</fullName>
    </submittedName>
</protein>
<dbReference type="GO" id="GO:0031293">
    <property type="term" value="P:membrane protein intracellular domain proteolysis"/>
    <property type="evidence" value="ECO:0007669"/>
    <property type="project" value="TreeGrafter"/>
</dbReference>
<evidence type="ECO:0000256" key="1">
    <source>
        <dbReference type="SAM" id="Phobius"/>
    </source>
</evidence>
<dbReference type="PANTHER" id="PTHR13325">
    <property type="entry name" value="PROTEASE M50 MEMBRANE-BOUND TRANSCRIPTION FACTOR SITE 2 PROTEASE"/>
    <property type="match status" value="1"/>
</dbReference>
<feature type="transmembrane region" description="Helical" evidence="1">
    <location>
        <begin position="388"/>
        <end position="408"/>
    </location>
</feature>
<dbReference type="Gene3D" id="1.10.287.470">
    <property type="entry name" value="Helix hairpin bin"/>
    <property type="match status" value="1"/>
</dbReference>
<dbReference type="EMBL" id="JAAONZ010000020">
    <property type="protein sequence ID" value="NHO67799.1"/>
    <property type="molecule type" value="Genomic_DNA"/>
</dbReference>
<feature type="transmembrane region" description="Helical" evidence="1">
    <location>
        <begin position="284"/>
        <end position="303"/>
    </location>
</feature>
<gene>
    <name evidence="2" type="ORF">G8770_19820</name>
</gene>
<accession>A0A9E5MP69</accession>
<dbReference type="PANTHER" id="PTHR13325:SF3">
    <property type="entry name" value="MEMBRANE-BOUND TRANSCRIPTION FACTOR SITE-2 PROTEASE"/>
    <property type="match status" value="1"/>
</dbReference>
<dbReference type="RefSeq" id="WP_167191189.1">
    <property type="nucleotide sequence ID" value="NZ_JAAONZ010000020.1"/>
</dbReference>
<organism evidence="2 3">
    <name type="scientific">Pseudomaricurvus hydrocarbonicus</name>
    <dbReference type="NCBI Taxonomy" id="1470433"/>
    <lineage>
        <taxon>Bacteria</taxon>
        <taxon>Pseudomonadati</taxon>
        <taxon>Pseudomonadota</taxon>
        <taxon>Gammaproteobacteria</taxon>
        <taxon>Cellvibrionales</taxon>
        <taxon>Cellvibrionaceae</taxon>
        <taxon>Pseudomaricurvus</taxon>
    </lineage>
</organism>
<dbReference type="GO" id="GO:0005737">
    <property type="term" value="C:cytoplasm"/>
    <property type="evidence" value="ECO:0007669"/>
    <property type="project" value="TreeGrafter"/>
</dbReference>
<feature type="transmembrane region" description="Helical" evidence="1">
    <location>
        <begin position="256"/>
        <end position="278"/>
    </location>
</feature>
<dbReference type="GO" id="GO:0004222">
    <property type="term" value="F:metalloendopeptidase activity"/>
    <property type="evidence" value="ECO:0007669"/>
    <property type="project" value="InterPro"/>
</dbReference>
<feature type="transmembrane region" description="Helical" evidence="1">
    <location>
        <begin position="429"/>
        <end position="449"/>
    </location>
</feature>
<dbReference type="InterPro" id="IPR001193">
    <property type="entry name" value="MBTPS2"/>
</dbReference>
<sequence length="715" mass="79493">MKSSHFSQNWYRVANLKLCLRNHVDIHRQIMRGKTWYVIQDAQSGKYFRVSPSSRAMIVRLDGRQTVDQIWQEEGKKLGKLQPSQGEMIELIAQLYRADLIRGDVPPYIEEMVYRAGKESRQRLLMRYKNPLALRFPLIDPDRFLDKVMPLFRPLFNPWGMLLGFGIIAAAIVLAAMHWGALTSNLSDRVFSQNNLILLVLLYPLIKGIHELGHAITAKAFGGEVHEIGLMLLVFMPVPYVDASCSAAFKNHWQRAAVGAAGILVECLLAALALFVWLEAEPGLLRAAAFNVMMIGGVSTLLFNGNPLLRFDGYYVLSDILNIPNLAGRSSKYLIYLIQKKMFSLPDLENPAHSAGEARWFVFYGIASFCYRLVIMMTIALFIASKFFFIGVILACLSLYMSLLLPLLKGLRYVLQSPSLGSHRPRVQLISASVLLVLLGVLFVLPAPYDTKTEGIVSLGSHSRVVSGTSGFVSEILYDTGSTIKAGDVLVVLEDRELAFSIRLLEAELQEYKASYRAVNLYDRVQADILKQQIARTEARLSFIRQRQSRLSIRAGADGHFVLLSSPDLQGRYISEGTVVGYVMPSAIMDVNVLVQGNRASLVSDDTVAVEVRLEGAIDKVIGASIIRQAPSALVSLPSSVLAAEGGGLIAVNPNSGSRLEPLDNYYQFELALSQSVTDVLVDNRVYVRFVHSAMPLGLQWFRLARQTFLSMLNV</sequence>
<keyword evidence="3" id="KW-1185">Reference proteome</keyword>
<name>A0A9E5MP69_9GAMM</name>
<dbReference type="AlphaFoldDB" id="A0A9E5MP69"/>
<feature type="transmembrane region" description="Helical" evidence="1">
    <location>
        <begin position="361"/>
        <end position="382"/>
    </location>
</feature>
<comment type="caution">
    <text evidence="2">The sequence shown here is derived from an EMBL/GenBank/DDBJ whole genome shotgun (WGS) entry which is preliminary data.</text>
</comment>
<dbReference type="Gene3D" id="2.40.50.100">
    <property type="match status" value="1"/>
</dbReference>
<feature type="transmembrane region" description="Helical" evidence="1">
    <location>
        <begin position="159"/>
        <end position="181"/>
    </location>
</feature>
<dbReference type="Proteomes" id="UP000787472">
    <property type="component" value="Unassembled WGS sequence"/>
</dbReference>
<keyword evidence="1" id="KW-1133">Transmembrane helix</keyword>
<feature type="transmembrane region" description="Helical" evidence="1">
    <location>
        <begin position="228"/>
        <end position="249"/>
    </location>
</feature>
<proteinExistence type="predicted"/>
<reference evidence="2" key="1">
    <citation type="submission" date="2020-03" db="EMBL/GenBank/DDBJ databases">
        <authorList>
            <person name="Guo F."/>
        </authorList>
    </citation>
    <scope>NUCLEOTIDE SEQUENCE</scope>
    <source>
        <strain evidence="2">JCM 30134</strain>
    </source>
</reference>
<dbReference type="SUPFAM" id="SSF111369">
    <property type="entry name" value="HlyD-like secretion proteins"/>
    <property type="match status" value="1"/>
</dbReference>
<dbReference type="GO" id="GO:0016020">
    <property type="term" value="C:membrane"/>
    <property type="evidence" value="ECO:0007669"/>
    <property type="project" value="InterPro"/>
</dbReference>